<gene>
    <name evidence="2" type="ORF">APZ16_02600</name>
</gene>
<dbReference type="InterPro" id="IPR002725">
    <property type="entry name" value="YgjP-like_metallopeptidase"/>
</dbReference>
<accession>A0A147JWH3</accession>
<dbReference type="EMBL" id="LQMQ01000035">
    <property type="protein sequence ID" value="KUO40764.1"/>
    <property type="molecule type" value="Genomic_DNA"/>
</dbReference>
<dbReference type="Proteomes" id="UP000074294">
    <property type="component" value="Unassembled WGS sequence"/>
</dbReference>
<dbReference type="Pfam" id="PF01863">
    <property type="entry name" value="YgjP-like"/>
    <property type="match status" value="1"/>
</dbReference>
<comment type="caution">
    <text evidence="2">The sequence shown here is derived from an EMBL/GenBank/DDBJ whole genome shotgun (WGS) entry which is preliminary data.</text>
</comment>
<dbReference type="AlphaFoldDB" id="A0A147JWH3"/>
<evidence type="ECO:0000259" key="1">
    <source>
        <dbReference type="Pfam" id="PF01863"/>
    </source>
</evidence>
<feature type="domain" description="YgjP-like metallopeptidase" evidence="1">
    <location>
        <begin position="33"/>
        <end position="225"/>
    </location>
</feature>
<dbReference type="Gene3D" id="3.30.2010.10">
    <property type="entry name" value="Metalloproteases ('zincins'), catalytic domain"/>
    <property type="match status" value="1"/>
</dbReference>
<dbReference type="PANTHER" id="PTHR30399:SF1">
    <property type="entry name" value="UTP PYROPHOSPHATASE"/>
    <property type="match status" value="1"/>
</dbReference>
<dbReference type="PANTHER" id="PTHR30399">
    <property type="entry name" value="UNCHARACTERIZED PROTEIN YGJP"/>
    <property type="match status" value="1"/>
</dbReference>
<dbReference type="CDD" id="cd07344">
    <property type="entry name" value="M48_yhfN_like"/>
    <property type="match status" value="1"/>
</dbReference>
<protein>
    <recommendedName>
        <fullName evidence="1">YgjP-like metallopeptidase domain-containing protein</fullName>
    </recommendedName>
</protein>
<evidence type="ECO:0000313" key="3">
    <source>
        <dbReference type="Proteomes" id="UP000074294"/>
    </source>
</evidence>
<name>A0A147JWH3_HADYE</name>
<evidence type="ECO:0000313" key="2">
    <source>
        <dbReference type="EMBL" id="KUO40764.1"/>
    </source>
</evidence>
<dbReference type="InterPro" id="IPR053136">
    <property type="entry name" value="UTP_pyrophosphatase-like"/>
</dbReference>
<proteinExistence type="predicted"/>
<sequence>MPAENLPQNNEVKFIRVNGGTLPYSVVHRRVRNPRLEFRAEGLLVILPLGWRDETSLLREKMGWISRKHAEITAALEKLGGQASDHSLPIFGEFFEIRRGKSLVFDPGRRVIEFDPADNNQLRRLTAMLKKMLTEELQRAVTHYSRRFGVNFERICIKRQRSKWGSCSGRGNLNFNFHLVHLPRELTWYLACHEVAHLRERGHGKGFWALVKSEFENYREMEKRLFEYWFFVQRYTDFIPSGKSLGPAQIKPRPLQETPDGE</sequence>
<reference evidence="2 3" key="1">
    <citation type="journal article" date="2016" name="Nat. Microbiol.">
        <title>Genomic inference of the metabolism of cosmopolitan subsurface Archaea, Hadesarchaea.</title>
        <authorList>
            <person name="Baker B.J."/>
            <person name="Saw J.H."/>
            <person name="Lind A.E."/>
            <person name="Lazar C.S."/>
            <person name="Hinrichs K.-U."/>
            <person name="Teske A.P."/>
            <person name="Ettema T.J."/>
        </authorList>
    </citation>
    <scope>NUCLEOTIDE SEQUENCE [LARGE SCALE GENOMIC DNA]</scope>
</reference>
<organism evidence="2 3">
    <name type="scientific">Hadarchaeum yellowstonense</name>
    <dbReference type="NCBI Taxonomy" id="1776334"/>
    <lineage>
        <taxon>Archaea</taxon>
        <taxon>Methanobacteriati</taxon>
        <taxon>Candidatus Hadarchaeota</taxon>
        <taxon>Candidatus Hadarchaeia</taxon>
        <taxon>Candidatus Hadarchaeales</taxon>
        <taxon>Candidatus Hadarchaeaceae</taxon>
        <taxon>Candidatus Hadarchaeum</taxon>
    </lineage>
</organism>